<accession>A0A3Q3E3Y3</accession>
<reference evidence="1" key="2">
    <citation type="submission" date="2025-09" db="UniProtKB">
        <authorList>
            <consortium name="Ensembl"/>
        </authorList>
    </citation>
    <scope>IDENTIFICATION</scope>
</reference>
<sequence>AASTMCELHPGVFFFLILPRPPYTSSCVTVIGGGRAKNREEGARCCDAASTHAAALLGVLLKQRSPSFSSSLGICACVFLLSRCFRSNLS</sequence>
<organism evidence="1 2">
    <name type="scientific">Hippocampus comes</name>
    <name type="common">Tiger tail seahorse</name>
    <dbReference type="NCBI Taxonomy" id="109280"/>
    <lineage>
        <taxon>Eukaryota</taxon>
        <taxon>Metazoa</taxon>
        <taxon>Chordata</taxon>
        <taxon>Craniata</taxon>
        <taxon>Vertebrata</taxon>
        <taxon>Euteleostomi</taxon>
        <taxon>Actinopterygii</taxon>
        <taxon>Neopterygii</taxon>
        <taxon>Teleostei</taxon>
        <taxon>Neoteleostei</taxon>
        <taxon>Acanthomorphata</taxon>
        <taxon>Syngnathiaria</taxon>
        <taxon>Syngnathiformes</taxon>
        <taxon>Syngnathoidei</taxon>
        <taxon>Syngnathidae</taxon>
        <taxon>Hippocampus</taxon>
    </lineage>
</organism>
<dbReference type="AlphaFoldDB" id="A0A3Q3E3Y3"/>
<evidence type="ECO:0000313" key="1">
    <source>
        <dbReference type="Ensembl" id="ENSHCOP00000025806.1"/>
    </source>
</evidence>
<proteinExistence type="predicted"/>
<dbReference type="Ensembl" id="ENSHCOT00000027187.1">
    <property type="protein sequence ID" value="ENSHCOP00000025806.1"/>
    <property type="gene ID" value="ENSHCOG00000016226.1"/>
</dbReference>
<name>A0A3Q3E3Y3_HIPCM</name>
<protein>
    <submittedName>
        <fullName evidence="1">Uncharacterized protein</fullName>
    </submittedName>
</protein>
<dbReference type="Proteomes" id="UP000264820">
    <property type="component" value="Unplaced"/>
</dbReference>
<keyword evidence="2" id="KW-1185">Reference proteome</keyword>
<evidence type="ECO:0000313" key="2">
    <source>
        <dbReference type="Proteomes" id="UP000264820"/>
    </source>
</evidence>
<reference evidence="1" key="1">
    <citation type="submission" date="2025-08" db="UniProtKB">
        <authorList>
            <consortium name="Ensembl"/>
        </authorList>
    </citation>
    <scope>IDENTIFICATION</scope>
</reference>